<evidence type="ECO:0000313" key="2">
    <source>
        <dbReference type="Proteomes" id="UP000887116"/>
    </source>
</evidence>
<sequence length="170" mass="19753">MESRKSNIISSLYSSSQVQSIPECLTTVSLCKDWVMTAEISLHPPCNNLIKNLSRWCQDRLGPPQTHHRSSNRVRTATLTYFDIPYILSQISVLSLALTSLFQILYQYPQERRQHNSQERRYHHCKCQRITIIGFLQVFPSLAHQPREEWNPISLPTDMGFFLPPPLSRV</sequence>
<organism evidence="1 2">
    <name type="scientific">Trichonephila clavata</name>
    <name type="common">Joro spider</name>
    <name type="synonym">Nephila clavata</name>
    <dbReference type="NCBI Taxonomy" id="2740835"/>
    <lineage>
        <taxon>Eukaryota</taxon>
        <taxon>Metazoa</taxon>
        <taxon>Ecdysozoa</taxon>
        <taxon>Arthropoda</taxon>
        <taxon>Chelicerata</taxon>
        <taxon>Arachnida</taxon>
        <taxon>Araneae</taxon>
        <taxon>Araneomorphae</taxon>
        <taxon>Entelegynae</taxon>
        <taxon>Araneoidea</taxon>
        <taxon>Nephilidae</taxon>
        <taxon>Trichonephila</taxon>
    </lineage>
</organism>
<name>A0A8X6F4V7_TRICU</name>
<comment type="caution">
    <text evidence="1">The sequence shown here is derived from an EMBL/GenBank/DDBJ whole genome shotgun (WGS) entry which is preliminary data.</text>
</comment>
<dbReference type="Proteomes" id="UP000887116">
    <property type="component" value="Unassembled WGS sequence"/>
</dbReference>
<dbReference type="OrthoDB" id="10601644at2759"/>
<accession>A0A8X6F4V7</accession>
<reference evidence="1" key="1">
    <citation type="submission" date="2020-07" db="EMBL/GenBank/DDBJ databases">
        <title>Multicomponent nature underlies the extraordinary mechanical properties of spider dragline silk.</title>
        <authorList>
            <person name="Kono N."/>
            <person name="Nakamura H."/>
            <person name="Mori M."/>
            <person name="Yoshida Y."/>
            <person name="Ohtoshi R."/>
            <person name="Malay A.D."/>
            <person name="Moran D.A.P."/>
            <person name="Tomita M."/>
            <person name="Numata K."/>
            <person name="Arakawa K."/>
        </authorList>
    </citation>
    <scope>NUCLEOTIDE SEQUENCE</scope>
</reference>
<keyword evidence="2" id="KW-1185">Reference proteome</keyword>
<protein>
    <submittedName>
        <fullName evidence="1">Uncharacterized protein</fullName>
    </submittedName>
</protein>
<proteinExistence type="predicted"/>
<dbReference type="EMBL" id="BMAO01020771">
    <property type="protein sequence ID" value="GFQ69731.1"/>
    <property type="molecule type" value="Genomic_DNA"/>
</dbReference>
<evidence type="ECO:0000313" key="1">
    <source>
        <dbReference type="EMBL" id="GFQ69731.1"/>
    </source>
</evidence>
<gene>
    <name evidence="1" type="ORF">TNCT_500821</name>
</gene>
<dbReference type="AlphaFoldDB" id="A0A8X6F4V7"/>